<reference evidence="1 2" key="2">
    <citation type="journal article" date="2014" name="J. Gen. Appl. Microbiol.">
        <title>The early diverging ascomycetous budding yeast Saitoella complicata has three histone deacetylases belonging to the Clr6, Hos2, and Rpd3 lineages.</title>
        <authorList>
            <person name="Nishida H."/>
            <person name="Matsumoto T."/>
            <person name="Kondo S."/>
            <person name="Hamamoto M."/>
            <person name="Yoshikawa H."/>
        </authorList>
    </citation>
    <scope>NUCLEOTIDE SEQUENCE [LARGE SCALE GENOMIC DNA]</scope>
    <source>
        <strain evidence="1 2">NRRL Y-17804</strain>
    </source>
</reference>
<dbReference type="EMBL" id="BACD03000019">
    <property type="protein sequence ID" value="GAO49091.1"/>
    <property type="molecule type" value="Genomic_DNA"/>
</dbReference>
<organism evidence="1 2">
    <name type="scientific">Saitoella complicata (strain BCRC 22490 / CBS 7301 / JCM 7358 / NBRC 10748 / NRRL Y-17804)</name>
    <dbReference type="NCBI Taxonomy" id="698492"/>
    <lineage>
        <taxon>Eukaryota</taxon>
        <taxon>Fungi</taxon>
        <taxon>Dikarya</taxon>
        <taxon>Ascomycota</taxon>
        <taxon>Taphrinomycotina</taxon>
        <taxon>Taphrinomycotina incertae sedis</taxon>
        <taxon>Saitoella</taxon>
    </lineage>
</organism>
<name>A0A0E9NHD8_SAICN</name>
<reference evidence="1 2" key="3">
    <citation type="journal article" date="2015" name="Genome Announc.">
        <title>Draft Genome Sequence of the Archiascomycetous Yeast Saitoella complicata.</title>
        <authorList>
            <person name="Yamauchi K."/>
            <person name="Kondo S."/>
            <person name="Hamamoto M."/>
            <person name="Takahashi Y."/>
            <person name="Ogura Y."/>
            <person name="Hayashi T."/>
            <person name="Nishida H."/>
        </authorList>
    </citation>
    <scope>NUCLEOTIDE SEQUENCE [LARGE SCALE GENOMIC DNA]</scope>
    <source>
        <strain evidence="1 2">NRRL Y-17804</strain>
    </source>
</reference>
<sequence length="85" mass="10233">MVQKLILVWFSFWDNGDGYEKRSFTLCICLPLQRLVHHGYHWLCLQRRSFPPSRLVVKTCVKRLQAHCNFTNNRCYSCRALPYIR</sequence>
<reference evidence="1 2" key="1">
    <citation type="journal article" date="2011" name="J. Gen. Appl. Microbiol.">
        <title>Draft genome sequencing of the enigmatic yeast Saitoella complicata.</title>
        <authorList>
            <person name="Nishida H."/>
            <person name="Hamamoto M."/>
            <person name="Sugiyama J."/>
        </authorList>
    </citation>
    <scope>NUCLEOTIDE SEQUENCE [LARGE SCALE GENOMIC DNA]</scope>
    <source>
        <strain evidence="1 2">NRRL Y-17804</strain>
    </source>
</reference>
<evidence type="ECO:0000313" key="1">
    <source>
        <dbReference type="EMBL" id="GAO49091.1"/>
    </source>
</evidence>
<keyword evidence="2" id="KW-1185">Reference proteome</keyword>
<comment type="caution">
    <text evidence="1">The sequence shown here is derived from an EMBL/GenBank/DDBJ whole genome shotgun (WGS) entry which is preliminary data.</text>
</comment>
<accession>A0A0E9NHD8</accession>
<evidence type="ECO:0000313" key="2">
    <source>
        <dbReference type="Proteomes" id="UP000033140"/>
    </source>
</evidence>
<dbReference type="AlphaFoldDB" id="A0A0E9NHD8"/>
<proteinExistence type="predicted"/>
<dbReference type="Proteomes" id="UP000033140">
    <property type="component" value="Unassembled WGS sequence"/>
</dbReference>
<gene>
    <name evidence="1" type="ORF">G7K_3249-t1</name>
</gene>
<protein>
    <submittedName>
        <fullName evidence="1">Uncharacterized protein</fullName>
    </submittedName>
</protein>